<feature type="compositionally biased region" description="Basic and acidic residues" evidence="1">
    <location>
        <begin position="1234"/>
        <end position="1248"/>
    </location>
</feature>
<dbReference type="EMBL" id="JAUCMV010000003">
    <property type="protein sequence ID" value="KAK0409792.1"/>
    <property type="molecule type" value="Genomic_DNA"/>
</dbReference>
<evidence type="ECO:0000313" key="3">
    <source>
        <dbReference type="EMBL" id="KAK0409792.1"/>
    </source>
</evidence>
<accession>A0AA39HPR0</accession>
<feature type="domain" description="DUF7747" evidence="2">
    <location>
        <begin position="352"/>
        <end position="488"/>
    </location>
</feature>
<feature type="domain" description="DUF7747" evidence="2">
    <location>
        <begin position="155"/>
        <end position="277"/>
    </location>
</feature>
<comment type="caution">
    <text evidence="3">The sequence shown here is derived from an EMBL/GenBank/DDBJ whole genome shotgun (WGS) entry which is preliminary data.</text>
</comment>
<feature type="compositionally biased region" description="Acidic residues" evidence="1">
    <location>
        <begin position="1050"/>
        <end position="1061"/>
    </location>
</feature>
<feature type="region of interest" description="Disordered" evidence="1">
    <location>
        <begin position="1170"/>
        <end position="1208"/>
    </location>
</feature>
<keyword evidence="4" id="KW-1185">Reference proteome</keyword>
<dbReference type="PANTHER" id="PTHR31824:SF3">
    <property type="entry name" value="AAA DOMAIN-CONTAINING PROTEIN"/>
    <property type="match status" value="1"/>
</dbReference>
<feature type="compositionally biased region" description="Polar residues" evidence="1">
    <location>
        <begin position="75"/>
        <end position="85"/>
    </location>
</feature>
<evidence type="ECO:0000313" key="4">
    <source>
        <dbReference type="Proteomes" id="UP001175271"/>
    </source>
</evidence>
<dbReference type="Proteomes" id="UP001175271">
    <property type="component" value="Unassembled WGS sequence"/>
</dbReference>
<sequence length="1354" mass="151189">MAENPEEEIDVVAGDVEIEEIDADGVEAGNELELAAQLMLDAHAQTVKREQESSAAEPKLTPMTTRSSRKRKTTEASISSVTTPPDDSIAVRKSGRARVKKEPFDASELQVSTSTRKKKEAAPQQNASRIIFTNDGCPVSSDVVPQSHRDAVPTILNVDNCVNEGLVCDKVPFDVPRSRVRANFVFVVSSENVQSIDDLFVDDLSPWETPGMRLNSSQALFWAEESVCRRVTANADANLMVKRVTGTLPRCQRLEKTVFYGVDPNSKALVGYIIIAYSYRCDGLLPVPNESSEEVPEYEQNPPEEQKPKSSKPPPVSSIVHKSEPLPSDPSEDLECDFAENGAVIYSHDLPSNCDDALRMILNLGNCIDKRLLSTRRPFMPPACEETGDYVFVLDMGNGANAEMARKDLNFDGLSPWNTKGSARMASKVLYYKVEENEYVKVPSSDQANVLLRKIYGVLPRCNRISKRLFYAEDISTNHIIGYVIICYSYVQPGPMPDRVIPRGYGAAQERMSRLKAGSDDCDPGIDLTNILPPSSEYATISPDGQPVYSNTIPTVSDVILPLIFNIDNVVDQNRVCSQLPFLPPDCTGIGDFLFVVNPSALKKYRYVTIDGLIPWNSRDQKMCNRQFFYEVEESEDGKPVKFTRKLTKQGSNLLFRKICGSLPRDSRLTKRIFYAISLPKRKLAGYVLVSYSFTYPGPMPVQVYENEDHAFSLRRLRAMQDRQNQPDDSDEEEDDDEVFMDDTLGEVNDEDEAIICEQGCPIYAKEIPKTSDDAVNLLLDIKKSINPDLVSKRQPFMPPSFTGIGQFLFVIAPAAVKSVKDVTVDGLAPWNSKDRKMATKFIYYRRDGEDVLTKVAMREQADIVLRKVHGVLPRCPRIVKKIYYALDAKTEETIGYILIGYQYRYRGAMPTPVAHGNSKRQGHAFQRMFPSTLCEMKNLLKENLPAVAMQKAAEKAMKDEASSQHPCATPNNIHVLYNLAKYVPGRVKRTTMKDMRDKDTPNDILLRRNRPHTVVRPRQPIRGQLYPGYARPNDASALLAKIFSREDGGNESDDNEDEIDVVNVQPAKRMRSDSLGEGPSSSRGPRYTGYTPRSVYRQQVIPARRGVPPNAAAHASRIEWLQNNKNGDRRGWLLNASSRTLASSPSALQSAIMSAVEAEVTAELEDIHYGGKPLNAKEEEEGDGTRPPVLLPRSGASTSAAGGSSTQKFRVFRRSHQGGLEELHPLTVAAEQASERAKQERDGHEDQSEVVNESEVVEEGDQVEEGTVYVETENGEVYQHYPVEAREGQYHQIEDEHGVLHEVVQLEDGQLSQLPQGQQYYVGADGEVYMEWDGSTPPEGVEVYDEEEVDVYV</sequence>
<feature type="region of interest" description="Disordered" evidence="1">
    <location>
        <begin position="290"/>
        <end position="333"/>
    </location>
</feature>
<feature type="region of interest" description="Disordered" evidence="1">
    <location>
        <begin position="45"/>
        <end position="125"/>
    </location>
</feature>
<feature type="domain" description="DUF7747" evidence="2">
    <location>
        <begin position="789"/>
        <end position="902"/>
    </location>
</feature>
<gene>
    <name evidence="3" type="ORF">QR680_004761</name>
</gene>
<evidence type="ECO:0000259" key="2">
    <source>
        <dbReference type="Pfam" id="PF24927"/>
    </source>
</evidence>
<reference evidence="3" key="1">
    <citation type="submission" date="2023-06" db="EMBL/GenBank/DDBJ databases">
        <title>Genomic analysis of the entomopathogenic nematode Steinernema hermaphroditum.</title>
        <authorList>
            <person name="Schwarz E.M."/>
            <person name="Heppert J.K."/>
            <person name="Baniya A."/>
            <person name="Schwartz H.T."/>
            <person name="Tan C.-H."/>
            <person name="Antoshechkin I."/>
            <person name="Sternberg P.W."/>
            <person name="Goodrich-Blair H."/>
            <person name="Dillman A.R."/>
        </authorList>
    </citation>
    <scope>NUCLEOTIDE SEQUENCE</scope>
    <source>
        <strain evidence="3">PS9179</strain>
        <tissue evidence="3">Whole animal</tissue>
    </source>
</reference>
<dbReference type="InterPro" id="IPR056649">
    <property type="entry name" value="DUF7747"/>
</dbReference>
<name>A0AA39HPR0_9BILA</name>
<feature type="compositionally biased region" description="Low complexity" evidence="1">
    <location>
        <begin position="1195"/>
        <end position="1207"/>
    </location>
</feature>
<feature type="region of interest" description="Disordered" evidence="1">
    <location>
        <begin position="1047"/>
        <end position="1092"/>
    </location>
</feature>
<feature type="domain" description="DUF7747" evidence="2">
    <location>
        <begin position="558"/>
        <end position="692"/>
    </location>
</feature>
<proteinExistence type="predicted"/>
<protein>
    <recommendedName>
        <fullName evidence="2">DUF7747 domain-containing protein</fullName>
    </recommendedName>
</protein>
<feature type="region of interest" description="Disordered" evidence="1">
    <location>
        <begin position="1231"/>
        <end position="1263"/>
    </location>
</feature>
<dbReference type="Pfam" id="PF24927">
    <property type="entry name" value="DUF7747"/>
    <property type="match status" value="4"/>
</dbReference>
<organism evidence="3 4">
    <name type="scientific">Steinernema hermaphroditum</name>
    <dbReference type="NCBI Taxonomy" id="289476"/>
    <lineage>
        <taxon>Eukaryota</taxon>
        <taxon>Metazoa</taxon>
        <taxon>Ecdysozoa</taxon>
        <taxon>Nematoda</taxon>
        <taxon>Chromadorea</taxon>
        <taxon>Rhabditida</taxon>
        <taxon>Tylenchina</taxon>
        <taxon>Panagrolaimomorpha</taxon>
        <taxon>Strongyloidoidea</taxon>
        <taxon>Steinernematidae</taxon>
        <taxon>Steinernema</taxon>
    </lineage>
</organism>
<evidence type="ECO:0000256" key="1">
    <source>
        <dbReference type="SAM" id="MobiDB-lite"/>
    </source>
</evidence>
<dbReference type="PANTHER" id="PTHR31824">
    <property type="entry name" value="PROTEIN CBG17809"/>
    <property type="match status" value="1"/>
</dbReference>